<dbReference type="SUPFAM" id="SSF55797">
    <property type="entry name" value="PR-1-like"/>
    <property type="match status" value="1"/>
</dbReference>
<sequence length="291" mass="32422">MSESRMRIVKEMEQREVTSGGQKRVVRTVMTSSSTGGDRINSKEMLSQFGGLSLSDRLSGQSSSCVTRTVKYVTKEGAVTKTWSGTDASSEMLKNPMIMQKVTTSPAKTQQTHFTPTKPSPIEKSSPLSSPEKKTGTTASSKTTKEFKEECLKKHNHYRNKHGVPPLKLSPKLCEYAQEWADQLASKDIFQHRPKNKYGENIYMEWSSNAGGKVSGEKSVDSWYSEIKVHKFGQEPRSLSSGHFTQVIWKESKEFGVAYSRTKQGKTYVVANYDPAGNMIGNFSSNVPPPK</sequence>
<feature type="domain" description="SCP" evidence="2">
    <location>
        <begin position="146"/>
        <end position="281"/>
    </location>
</feature>
<feature type="compositionally biased region" description="Basic and acidic residues" evidence="1">
    <location>
        <begin position="1"/>
        <end position="16"/>
    </location>
</feature>
<dbReference type="PANTHER" id="PTHR10334">
    <property type="entry name" value="CYSTEINE-RICH SECRETORY PROTEIN-RELATED"/>
    <property type="match status" value="1"/>
</dbReference>
<evidence type="ECO:0000259" key="2">
    <source>
        <dbReference type="SMART" id="SM00198"/>
    </source>
</evidence>
<dbReference type="InterPro" id="IPR001283">
    <property type="entry name" value="CRISP-related"/>
</dbReference>
<accession>A0A224XG48</accession>
<dbReference type="AlphaFoldDB" id="A0A224XG48"/>
<proteinExistence type="predicted"/>
<dbReference type="InterPro" id="IPR018244">
    <property type="entry name" value="Allrgn_V5/Tpx1_CS"/>
</dbReference>
<evidence type="ECO:0000313" key="3">
    <source>
        <dbReference type="EMBL" id="JAW07054.1"/>
    </source>
</evidence>
<feature type="region of interest" description="Disordered" evidence="1">
    <location>
        <begin position="1"/>
        <end position="22"/>
    </location>
</feature>
<protein>
    <submittedName>
        <fullName evidence="3">Putative CAP peptide</fullName>
    </submittedName>
</protein>
<dbReference type="FunFam" id="3.40.33.10:FF:000002">
    <property type="entry name" value="Golgi-associated plant pathogenesis-related protein 1"/>
    <property type="match status" value="1"/>
</dbReference>
<feature type="region of interest" description="Disordered" evidence="1">
    <location>
        <begin position="103"/>
        <end position="146"/>
    </location>
</feature>
<dbReference type="InterPro" id="IPR014044">
    <property type="entry name" value="CAP_dom"/>
</dbReference>
<name>A0A224XG48_9SCOR</name>
<dbReference type="InterPro" id="IPR035940">
    <property type="entry name" value="CAP_sf"/>
</dbReference>
<dbReference type="EMBL" id="GFBG01000113">
    <property type="protein sequence ID" value="JAW07054.1"/>
    <property type="molecule type" value="Transcribed_RNA"/>
</dbReference>
<dbReference type="InterPro" id="IPR034113">
    <property type="entry name" value="SCP_GAPR1-like"/>
</dbReference>
<reference evidence="3" key="1">
    <citation type="submission" date="2016-10" db="EMBL/GenBank/DDBJ databases">
        <title>Venom proteomic and venom gland transcriptomic analyses of the scorpion Megacormus gertschi Diaz-Najera, 1966 (Scorpiones: Euscorpiidae: Megacorminae).</title>
        <authorList>
            <person name="Santibanez-Lopez C.E."/>
            <person name="Cid-Uribe J.I."/>
            <person name="Zamudio F.Z."/>
            <person name="Batista C.V."/>
            <person name="Ortiz E."/>
            <person name="Possani L.D."/>
        </authorList>
    </citation>
    <scope>NUCLEOTIDE SEQUENCE</scope>
    <source>
        <tissue evidence="3">Venom gland</tissue>
    </source>
</reference>
<evidence type="ECO:0000256" key="1">
    <source>
        <dbReference type="SAM" id="MobiDB-lite"/>
    </source>
</evidence>
<organism evidence="3">
    <name type="scientific">Megacormus gertschi</name>
    <dbReference type="NCBI Taxonomy" id="1843536"/>
    <lineage>
        <taxon>Eukaryota</taxon>
        <taxon>Metazoa</taxon>
        <taxon>Ecdysozoa</taxon>
        <taxon>Arthropoda</taxon>
        <taxon>Chelicerata</taxon>
        <taxon>Arachnida</taxon>
        <taxon>Scorpiones</taxon>
        <taxon>Iurida</taxon>
        <taxon>Chactoidea</taxon>
        <taxon>Euscorpiidae</taxon>
        <taxon>Megacorminae</taxon>
        <taxon>Megacormini</taxon>
        <taxon>Megacormus</taxon>
    </lineage>
</organism>
<feature type="compositionally biased region" description="Polar residues" evidence="1">
    <location>
        <begin position="103"/>
        <end position="117"/>
    </location>
</feature>
<feature type="compositionally biased region" description="Low complexity" evidence="1">
    <location>
        <begin position="120"/>
        <end position="142"/>
    </location>
</feature>
<dbReference type="GO" id="GO:0005576">
    <property type="term" value="C:extracellular region"/>
    <property type="evidence" value="ECO:0007669"/>
    <property type="project" value="InterPro"/>
</dbReference>
<dbReference type="PRINTS" id="PR00837">
    <property type="entry name" value="V5TPXLIKE"/>
</dbReference>
<dbReference type="Gene3D" id="3.40.33.10">
    <property type="entry name" value="CAP"/>
    <property type="match status" value="1"/>
</dbReference>
<dbReference type="PROSITE" id="PS01009">
    <property type="entry name" value="CRISP_1"/>
    <property type="match status" value="1"/>
</dbReference>
<dbReference type="Pfam" id="PF00188">
    <property type="entry name" value="CAP"/>
    <property type="match status" value="1"/>
</dbReference>
<dbReference type="CDD" id="cd05382">
    <property type="entry name" value="CAP_GAPR1-like"/>
    <property type="match status" value="1"/>
</dbReference>
<dbReference type="SMART" id="SM00198">
    <property type="entry name" value="SCP"/>
    <property type="match status" value="1"/>
</dbReference>